<dbReference type="PANTHER" id="PTHR34187:SF2">
    <property type="entry name" value="DUF202 DOMAIN-CONTAINING PROTEIN"/>
    <property type="match status" value="1"/>
</dbReference>
<proteinExistence type="predicted"/>
<organism evidence="8 9">
    <name type="scientific">Micromonospora thermarum</name>
    <dbReference type="NCBI Taxonomy" id="2720024"/>
    <lineage>
        <taxon>Bacteria</taxon>
        <taxon>Bacillati</taxon>
        <taxon>Actinomycetota</taxon>
        <taxon>Actinomycetes</taxon>
        <taxon>Micromonosporales</taxon>
        <taxon>Micromonosporaceae</taxon>
        <taxon>Micromonospora</taxon>
    </lineage>
</organism>
<sequence length="115" mass="12395">MGQTPDYRFSLANERTFLAWVRTSLALLAGGVAVVQIVPDFAFAGARHLLGIILILLAIVIAGTSYARWERRERAIRLGESLPPSLLPRVVGVGLAVVMVLSLGFVLLEVVRGQG</sequence>
<gene>
    <name evidence="8" type="ORF">HCJ94_27615</name>
</gene>
<evidence type="ECO:0000259" key="7">
    <source>
        <dbReference type="Pfam" id="PF02656"/>
    </source>
</evidence>
<feature type="transmembrane region" description="Helical" evidence="6">
    <location>
        <begin position="90"/>
        <end position="108"/>
    </location>
</feature>
<name>A0ABX0ZIM5_9ACTN</name>
<comment type="subcellular location">
    <subcellularLocation>
        <location evidence="1">Cell membrane</location>
        <topology evidence="1">Multi-pass membrane protein</topology>
    </subcellularLocation>
</comment>
<dbReference type="InterPro" id="IPR052053">
    <property type="entry name" value="IM_YidH-like"/>
</dbReference>
<evidence type="ECO:0000256" key="5">
    <source>
        <dbReference type="ARBA" id="ARBA00023136"/>
    </source>
</evidence>
<reference evidence="8 9" key="1">
    <citation type="submission" date="2020-03" db="EMBL/GenBank/DDBJ databases">
        <title>WGS of actinomycetes isolated from Thailand.</title>
        <authorList>
            <person name="Thawai C."/>
        </authorList>
    </citation>
    <scope>NUCLEOTIDE SEQUENCE [LARGE SCALE GENOMIC DNA]</scope>
    <source>
        <strain evidence="8 9">HSS6-12</strain>
    </source>
</reference>
<feature type="transmembrane region" description="Helical" evidence="6">
    <location>
        <begin position="49"/>
        <end position="69"/>
    </location>
</feature>
<evidence type="ECO:0000256" key="6">
    <source>
        <dbReference type="SAM" id="Phobius"/>
    </source>
</evidence>
<keyword evidence="4 6" id="KW-1133">Transmembrane helix</keyword>
<evidence type="ECO:0000256" key="3">
    <source>
        <dbReference type="ARBA" id="ARBA00022692"/>
    </source>
</evidence>
<feature type="domain" description="DUF202" evidence="7">
    <location>
        <begin position="8"/>
        <end position="75"/>
    </location>
</feature>
<evidence type="ECO:0000313" key="8">
    <source>
        <dbReference type="EMBL" id="NJP35630.1"/>
    </source>
</evidence>
<protein>
    <submittedName>
        <fullName evidence="8">DUF202 domain-containing protein</fullName>
    </submittedName>
</protein>
<evidence type="ECO:0000256" key="4">
    <source>
        <dbReference type="ARBA" id="ARBA00022989"/>
    </source>
</evidence>
<keyword evidence="5 6" id="KW-0472">Membrane</keyword>
<feature type="transmembrane region" description="Helical" evidence="6">
    <location>
        <begin position="17"/>
        <end position="37"/>
    </location>
</feature>
<dbReference type="InterPro" id="IPR003807">
    <property type="entry name" value="DUF202"/>
</dbReference>
<dbReference type="Pfam" id="PF02656">
    <property type="entry name" value="DUF202"/>
    <property type="match status" value="1"/>
</dbReference>
<evidence type="ECO:0000313" key="9">
    <source>
        <dbReference type="Proteomes" id="UP000783871"/>
    </source>
</evidence>
<accession>A0ABX0ZIM5</accession>
<dbReference type="PANTHER" id="PTHR34187">
    <property type="entry name" value="FGR18P"/>
    <property type="match status" value="1"/>
</dbReference>
<dbReference type="EMBL" id="JAATEO010000048">
    <property type="protein sequence ID" value="NJP35630.1"/>
    <property type="molecule type" value="Genomic_DNA"/>
</dbReference>
<evidence type="ECO:0000256" key="1">
    <source>
        <dbReference type="ARBA" id="ARBA00004651"/>
    </source>
</evidence>
<keyword evidence="2" id="KW-1003">Cell membrane</keyword>
<evidence type="ECO:0000256" key="2">
    <source>
        <dbReference type="ARBA" id="ARBA00022475"/>
    </source>
</evidence>
<comment type="caution">
    <text evidence="8">The sequence shown here is derived from an EMBL/GenBank/DDBJ whole genome shotgun (WGS) entry which is preliminary data.</text>
</comment>
<keyword evidence="9" id="KW-1185">Reference proteome</keyword>
<dbReference type="Proteomes" id="UP000783871">
    <property type="component" value="Unassembled WGS sequence"/>
</dbReference>
<keyword evidence="3 6" id="KW-0812">Transmembrane</keyword>